<protein>
    <submittedName>
        <fullName evidence="1">Uncharacterized protein</fullName>
    </submittedName>
</protein>
<reference evidence="1" key="1">
    <citation type="submission" date="2018-05" db="EMBL/GenBank/DDBJ databases">
        <authorList>
            <person name="Lanie J.A."/>
            <person name="Ng W.-L."/>
            <person name="Kazmierczak K.M."/>
            <person name="Andrzejewski T.M."/>
            <person name="Davidsen T.M."/>
            <person name="Wayne K.J."/>
            <person name="Tettelin H."/>
            <person name="Glass J.I."/>
            <person name="Rusch D."/>
            <person name="Podicherti R."/>
            <person name="Tsui H.-C.T."/>
            <person name="Winkler M.E."/>
        </authorList>
    </citation>
    <scope>NUCLEOTIDE SEQUENCE</scope>
</reference>
<sequence>MPALIGVYVVPSISATISNYKYE</sequence>
<name>A0A382KPH1_9ZZZZ</name>
<gene>
    <name evidence="1" type="ORF">METZ01_LOCUS278207</name>
</gene>
<organism evidence="1">
    <name type="scientific">marine metagenome</name>
    <dbReference type="NCBI Taxonomy" id="408172"/>
    <lineage>
        <taxon>unclassified sequences</taxon>
        <taxon>metagenomes</taxon>
        <taxon>ecological metagenomes</taxon>
    </lineage>
</organism>
<dbReference type="AlphaFoldDB" id="A0A382KPH1"/>
<dbReference type="EMBL" id="UINC01081472">
    <property type="protein sequence ID" value="SVC25353.1"/>
    <property type="molecule type" value="Genomic_DNA"/>
</dbReference>
<accession>A0A382KPH1</accession>
<proteinExistence type="predicted"/>
<evidence type="ECO:0000313" key="1">
    <source>
        <dbReference type="EMBL" id="SVC25353.1"/>
    </source>
</evidence>